<gene>
    <name evidence="9" type="ORF">ACFPFO_21090</name>
</gene>
<dbReference type="GO" id="GO:0016301">
    <property type="term" value="F:kinase activity"/>
    <property type="evidence" value="ECO:0007669"/>
    <property type="project" value="UniProtKB-KW"/>
</dbReference>
<sequence>MEVLLVADDLTGAVDAGHGFARRGHRTVVAVSERDIAPDADDPAVLAVNTDSRYAEDDDAREAVARALGGREARVVYKKVDSTLRGNVASEVEAAIEASDADLAVVAPAFPAAGRTTREGIHRVEGRRLSETGYADDANPPGSDRLPALFEQARYPVEHVPLETVAEGVGAIHEVLESSGEGPRIATFDAADDGHLATIARAGGELGERVLYVGSGGLAAHIAVPERGVGVTGGAVGSPDGSGVLAVVGSVADATLAGIERVPDSTVIELDGEELVAEPERVGRAAGERAAARLARGEHALVTAARSRADVAATRGAGARAGHDENEVAARVRRALAAAAGVALAEGRPSGLFLTGGDVALAVCEEVGIDAIRLSGEAVAEGVPCGRVAGGPLSGTPLVTKAGGFGGESTIVTVLGRLDGGS</sequence>
<protein>
    <submittedName>
        <fullName evidence="9">Four-carbon acid sugar kinase family protein</fullName>
        <ecNumber evidence="9">2.7.1.-</ecNumber>
    </submittedName>
</protein>
<evidence type="ECO:0000256" key="5">
    <source>
        <dbReference type="ARBA" id="ARBA00022840"/>
    </source>
</evidence>
<dbReference type="InterPro" id="IPR010737">
    <property type="entry name" value="4-carb_acid_sugar_kinase_N"/>
</dbReference>
<dbReference type="Gene3D" id="3.40.50.10840">
    <property type="entry name" value="Putative sugar-binding, N-terminal domain"/>
    <property type="match status" value="1"/>
</dbReference>
<evidence type="ECO:0000256" key="6">
    <source>
        <dbReference type="ARBA" id="ARBA00023277"/>
    </source>
</evidence>
<dbReference type="Proteomes" id="UP001595925">
    <property type="component" value="Unassembled WGS sequence"/>
</dbReference>
<evidence type="ECO:0000256" key="2">
    <source>
        <dbReference type="ARBA" id="ARBA00022679"/>
    </source>
</evidence>
<dbReference type="InterPro" id="IPR037051">
    <property type="entry name" value="4-carb_acid_sugar_kinase_N_sf"/>
</dbReference>
<dbReference type="GO" id="GO:0005524">
    <property type="term" value="F:ATP binding"/>
    <property type="evidence" value="ECO:0007669"/>
    <property type="project" value="UniProtKB-KW"/>
</dbReference>
<evidence type="ECO:0000313" key="9">
    <source>
        <dbReference type="EMBL" id="MFC4990194.1"/>
    </source>
</evidence>
<dbReference type="AlphaFoldDB" id="A0ABD5QL18"/>
<keyword evidence="6" id="KW-0119">Carbohydrate metabolism</keyword>
<evidence type="ECO:0000313" key="10">
    <source>
        <dbReference type="Proteomes" id="UP001595925"/>
    </source>
</evidence>
<keyword evidence="2 9" id="KW-0808">Transferase</keyword>
<dbReference type="InterPro" id="IPR031475">
    <property type="entry name" value="NBD_C"/>
</dbReference>
<dbReference type="Pfam" id="PF17042">
    <property type="entry name" value="NBD_C"/>
    <property type="match status" value="1"/>
</dbReference>
<accession>A0ABD5QL18</accession>
<dbReference type="EMBL" id="JBHSJG010000063">
    <property type="protein sequence ID" value="MFC4990194.1"/>
    <property type="molecule type" value="Genomic_DNA"/>
</dbReference>
<evidence type="ECO:0000259" key="8">
    <source>
        <dbReference type="Pfam" id="PF17042"/>
    </source>
</evidence>
<dbReference type="InterPro" id="IPR042213">
    <property type="entry name" value="NBD_C_sf"/>
</dbReference>
<feature type="domain" description="Four-carbon acid sugar kinase nucleotide binding" evidence="8">
    <location>
        <begin position="245"/>
        <end position="411"/>
    </location>
</feature>
<comment type="similarity">
    <text evidence="1">Belongs to the four-carbon acid sugar kinase family.</text>
</comment>
<dbReference type="Pfam" id="PF07005">
    <property type="entry name" value="SBD_N"/>
    <property type="match status" value="1"/>
</dbReference>
<keyword evidence="4 9" id="KW-0418">Kinase</keyword>
<reference evidence="9 10" key="1">
    <citation type="journal article" date="2019" name="Int. J. Syst. Evol. Microbiol.">
        <title>The Global Catalogue of Microorganisms (GCM) 10K type strain sequencing project: providing services to taxonomists for standard genome sequencing and annotation.</title>
        <authorList>
            <consortium name="The Broad Institute Genomics Platform"/>
            <consortium name="The Broad Institute Genome Sequencing Center for Infectious Disease"/>
            <person name="Wu L."/>
            <person name="Ma J."/>
        </authorList>
    </citation>
    <scope>NUCLEOTIDE SEQUENCE [LARGE SCALE GENOMIC DNA]</scope>
    <source>
        <strain evidence="9 10">CGMCC 1.15824</strain>
    </source>
</reference>
<dbReference type="EC" id="2.7.1.-" evidence="9"/>
<name>A0ABD5QL18_9EURY</name>
<organism evidence="9 10">
    <name type="scientific">Saliphagus infecundisoli</name>
    <dbReference type="NCBI Taxonomy" id="1849069"/>
    <lineage>
        <taxon>Archaea</taxon>
        <taxon>Methanobacteriati</taxon>
        <taxon>Methanobacteriota</taxon>
        <taxon>Stenosarchaea group</taxon>
        <taxon>Halobacteria</taxon>
        <taxon>Halobacteriales</taxon>
        <taxon>Natrialbaceae</taxon>
        <taxon>Saliphagus</taxon>
    </lineage>
</organism>
<dbReference type="Gene3D" id="3.40.980.20">
    <property type="entry name" value="Four-carbon acid sugar kinase, nucleotide binding domain"/>
    <property type="match status" value="1"/>
</dbReference>
<keyword evidence="3" id="KW-0547">Nucleotide-binding</keyword>
<keyword evidence="10" id="KW-1185">Reference proteome</keyword>
<feature type="domain" description="Four-carbon acid sugar kinase N-terminal" evidence="7">
    <location>
        <begin position="4"/>
        <end position="221"/>
    </location>
</feature>
<proteinExistence type="inferred from homology"/>
<keyword evidence="5" id="KW-0067">ATP-binding</keyword>
<evidence type="ECO:0000256" key="3">
    <source>
        <dbReference type="ARBA" id="ARBA00022741"/>
    </source>
</evidence>
<evidence type="ECO:0000256" key="4">
    <source>
        <dbReference type="ARBA" id="ARBA00022777"/>
    </source>
</evidence>
<dbReference type="RefSeq" id="WP_224828745.1">
    <property type="nucleotide sequence ID" value="NZ_JAIVEF010000010.1"/>
</dbReference>
<evidence type="ECO:0000259" key="7">
    <source>
        <dbReference type="Pfam" id="PF07005"/>
    </source>
</evidence>
<dbReference type="SUPFAM" id="SSF142764">
    <property type="entry name" value="YgbK-like"/>
    <property type="match status" value="1"/>
</dbReference>
<comment type="caution">
    <text evidence="9">The sequence shown here is derived from an EMBL/GenBank/DDBJ whole genome shotgun (WGS) entry which is preliminary data.</text>
</comment>
<evidence type="ECO:0000256" key="1">
    <source>
        <dbReference type="ARBA" id="ARBA00005715"/>
    </source>
</evidence>